<keyword evidence="2" id="KW-1185">Reference proteome</keyword>
<evidence type="ECO:0000313" key="2">
    <source>
        <dbReference type="Proteomes" id="UP000039865"/>
    </source>
</evidence>
<evidence type="ECO:0000313" key="1">
    <source>
        <dbReference type="EMBL" id="CDW73045.1"/>
    </source>
</evidence>
<proteinExistence type="predicted"/>
<reference evidence="1 2" key="1">
    <citation type="submission" date="2014-06" db="EMBL/GenBank/DDBJ databases">
        <authorList>
            <person name="Swart Estienne"/>
        </authorList>
    </citation>
    <scope>NUCLEOTIDE SEQUENCE [LARGE SCALE GENOMIC DNA]</scope>
    <source>
        <strain evidence="1 2">130c</strain>
    </source>
</reference>
<dbReference type="EMBL" id="CCKQ01001948">
    <property type="protein sequence ID" value="CDW73045.1"/>
    <property type="molecule type" value="Genomic_DNA"/>
</dbReference>
<organism evidence="1 2">
    <name type="scientific">Stylonychia lemnae</name>
    <name type="common">Ciliate</name>
    <dbReference type="NCBI Taxonomy" id="5949"/>
    <lineage>
        <taxon>Eukaryota</taxon>
        <taxon>Sar</taxon>
        <taxon>Alveolata</taxon>
        <taxon>Ciliophora</taxon>
        <taxon>Intramacronucleata</taxon>
        <taxon>Spirotrichea</taxon>
        <taxon>Stichotrichia</taxon>
        <taxon>Sporadotrichida</taxon>
        <taxon>Oxytrichidae</taxon>
        <taxon>Stylonychinae</taxon>
        <taxon>Stylonychia</taxon>
    </lineage>
</organism>
<protein>
    <submittedName>
        <fullName evidence="1">Uncharacterized protein</fullName>
    </submittedName>
</protein>
<sequence>MKPILPRLQTSVSHSNLNKTLNLSSSRSMNRLKVQPSRQYIYDVIQAESYVKNTSGNNTLFNSSINFTLDRSQSQDKQIGQNDLNISKQNTNLENSNQKRLQTLNQVIQSQHQMINPQLLQPVLQSNSKDIRGRKNYKALNSSRDFNASQQFTSSQSIINQAQVDKPIKSLRIPPKANKTQRNISILTNSIVTDDNQKQESAIGTVELSKHSTSQVREQNEKSVEKCPDNINVIQEYEYNSQNIENLSPVRAQQMSNQKHYLADSSFNGCRSCTKATPRVGYAIIDLQQSSEKNKDHRHGTMSEVNFSKNGERSVDNFQSVEFRSMDNIMNSQQKKKQKRREMAMSQTSEFIQNLVSRVKSVMSQSAMKKKKQQIQQLKESQSNRQRDILKTHSQSRLEQIKGQMTKSLVKARQSKERMIKPQDQKQLNFGLVSSRDQHHRQVSQFGQQILQYSERIEQLMINEKNSKQPFGEQNLNKFTNKQQSIMINAKFEKRQRNTGQKLQTQNVVDKENIQEVKGLSLKNPQSLMRLNMIKPSKNINHVKQVSIRRLDQTFNIPKAVVQNSKNIAQEYNIDTRSQTSSENSEETYQYLNVVGQI</sequence>
<dbReference type="AlphaFoldDB" id="A0A077ZUR1"/>
<dbReference type="InParanoid" id="A0A077ZUR1"/>
<name>A0A077ZUR1_STYLE</name>
<gene>
    <name evidence="1" type="primary">Contig9870.g503</name>
    <name evidence="1" type="ORF">STYLEM_2013</name>
</gene>
<accession>A0A077ZUR1</accession>
<dbReference type="Proteomes" id="UP000039865">
    <property type="component" value="Unassembled WGS sequence"/>
</dbReference>